<keyword evidence="7 9" id="KW-0067">ATP-binding</keyword>
<keyword evidence="8 9" id="KW-0131">Cell cycle</keyword>
<dbReference type="Pfam" id="PF08245">
    <property type="entry name" value="Mur_ligase_M"/>
    <property type="match status" value="1"/>
</dbReference>
<evidence type="ECO:0000256" key="2">
    <source>
        <dbReference type="ARBA" id="ARBA00004752"/>
    </source>
</evidence>
<reference evidence="13 14" key="1">
    <citation type="submission" date="2018-09" db="EMBL/GenBank/DDBJ databases">
        <authorList>
            <person name="Zhu H."/>
        </authorList>
    </citation>
    <scope>NUCLEOTIDE SEQUENCE [LARGE SCALE GENOMIC DNA]</scope>
    <source>
        <strain evidence="13 14">K1W22B-8</strain>
    </source>
</reference>
<dbReference type="Gene3D" id="3.40.1190.10">
    <property type="entry name" value="Mur-like, catalytic domain"/>
    <property type="match status" value="1"/>
</dbReference>
<dbReference type="InterPro" id="IPR005762">
    <property type="entry name" value="MurD"/>
</dbReference>
<feature type="domain" description="Mur ligase C-terminal" evidence="11">
    <location>
        <begin position="317"/>
        <end position="431"/>
    </location>
</feature>
<name>A0A418W9E3_9PROT</name>
<evidence type="ECO:0000256" key="5">
    <source>
        <dbReference type="ARBA" id="ARBA00022618"/>
    </source>
</evidence>
<evidence type="ECO:0000313" key="14">
    <source>
        <dbReference type="Proteomes" id="UP000284605"/>
    </source>
</evidence>
<gene>
    <name evidence="9" type="primary">murD</name>
    <name evidence="13" type="ORF">D3874_05565</name>
</gene>
<dbReference type="GO" id="GO:0004326">
    <property type="term" value="F:tetrahydrofolylpolyglutamate synthase activity"/>
    <property type="evidence" value="ECO:0007669"/>
    <property type="project" value="InterPro"/>
</dbReference>
<keyword evidence="9 10" id="KW-0133">Cell shape</keyword>
<evidence type="ECO:0000256" key="10">
    <source>
        <dbReference type="RuleBase" id="RU003664"/>
    </source>
</evidence>
<comment type="similarity">
    <text evidence="9">Belongs to the MurCDEF family.</text>
</comment>
<sequence>MIVADSFRNQRVAVFGLARTGLSAAKALLAGGATVVAWDDKAASRDAAAAEGVPLGDLRTADWSGIAALVLAPGVPLTHPVPHDVVKLAQAAGVPVIGDMELFARSSQRVAGTQVVLITGTNGKSTTTALIAHLIRAAGLPVAVGGNLGTAVLDLAPVPAGGVYVFEISSYQIDLIDTLVPDVGVLLNITPDHLDRHGGMAGYVATKARLFRGQGAAQTAVVGIDDEYSAGIAAHLEGLGRAVTPITVGQTLAHGVSVVDGVLLDDGEAVYDLKTLLRLPGAHNWQNAAAAYATLKGLGLARDAALRGLADFPGLAHRMELVATHHGVRYVNDSKATNADAAAKALGAYEHIFWIAGGKPKAGGIEGLDAFWPRIRRAYLIGEAANDFASTLAGHVDAVIVGELAHAVQSAARDAAQVATERPVVLLSPACASFDQFADFEERGDRFRALVQALVEAAA</sequence>
<dbReference type="InterPro" id="IPR004101">
    <property type="entry name" value="Mur_ligase_C"/>
</dbReference>
<dbReference type="OrthoDB" id="9809796at2"/>
<dbReference type="Proteomes" id="UP000284605">
    <property type="component" value="Unassembled WGS sequence"/>
</dbReference>
<keyword evidence="9 10" id="KW-0961">Cell wall biogenesis/degradation</keyword>
<dbReference type="GO" id="GO:0008764">
    <property type="term" value="F:UDP-N-acetylmuramoylalanine-D-glutamate ligase activity"/>
    <property type="evidence" value="ECO:0007669"/>
    <property type="project" value="UniProtKB-UniRule"/>
</dbReference>
<dbReference type="InterPro" id="IPR036615">
    <property type="entry name" value="Mur_ligase_C_dom_sf"/>
</dbReference>
<keyword evidence="4 9" id="KW-0436">Ligase</keyword>
<evidence type="ECO:0000259" key="12">
    <source>
        <dbReference type="Pfam" id="PF08245"/>
    </source>
</evidence>
<dbReference type="Gene3D" id="3.40.50.720">
    <property type="entry name" value="NAD(P)-binding Rossmann-like Domain"/>
    <property type="match status" value="1"/>
</dbReference>
<evidence type="ECO:0000256" key="7">
    <source>
        <dbReference type="ARBA" id="ARBA00022840"/>
    </source>
</evidence>
<evidence type="ECO:0000256" key="3">
    <source>
        <dbReference type="ARBA" id="ARBA00022490"/>
    </source>
</evidence>
<dbReference type="GO" id="GO:0051301">
    <property type="term" value="P:cell division"/>
    <property type="evidence" value="ECO:0007669"/>
    <property type="project" value="UniProtKB-KW"/>
</dbReference>
<comment type="pathway">
    <text evidence="2 9 10">Cell wall biogenesis; peptidoglycan biosynthesis.</text>
</comment>
<dbReference type="GO" id="GO:0071555">
    <property type="term" value="P:cell wall organization"/>
    <property type="evidence" value="ECO:0007669"/>
    <property type="project" value="UniProtKB-KW"/>
</dbReference>
<keyword evidence="3 9" id="KW-0963">Cytoplasm</keyword>
<feature type="domain" description="Mur ligase central" evidence="12">
    <location>
        <begin position="118"/>
        <end position="294"/>
    </location>
</feature>
<dbReference type="NCBIfam" id="TIGR01087">
    <property type="entry name" value="murD"/>
    <property type="match status" value="1"/>
</dbReference>
<dbReference type="PROSITE" id="PS01011">
    <property type="entry name" value="FOLYLPOLYGLU_SYNT_1"/>
    <property type="match status" value="1"/>
</dbReference>
<evidence type="ECO:0000259" key="11">
    <source>
        <dbReference type="Pfam" id="PF02875"/>
    </source>
</evidence>
<dbReference type="EC" id="6.3.2.9" evidence="9 10"/>
<dbReference type="GO" id="GO:0008360">
    <property type="term" value="P:regulation of cell shape"/>
    <property type="evidence" value="ECO:0007669"/>
    <property type="project" value="UniProtKB-KW"/>
</dbReference>
<dbReference type="SUPFAM" id="SSF51984">
    <property type="entry name" value="MurCD N-terminal domain"/>
    <property type="match status" value="1"/>
</dbReference>
<dbReference type="EMBL" id="QYUK01000011">
    <property type="protein sequence ID" value="RJF86554.1"/>
    <property type="molecule type" value="Genomic_DNA"/>
</dbReference>
<dbReference type="InterPro" id="IPR013221">
    <property type="entry name" value="Mur_ligase_cen"/>
</dbReference>
<evidence type="ECO:0000256" key="8">
    <source>
        <dbReference type="ARBA" id="ARBA00023306"/>
    </source>
</evidence>
<keyword evidence="6 9" id="KW-0547">Nucleotide-binding</keyword>
<dbReference type="PANTHER" id="PTHR43692">
    <property type="entry name" value="UDP-N-ACETYLMURAMOYLALANINE--D-GLUTAMATE LIGASE"/>
    <property type="match status" value="1"/>
</dbReference>
<dbReference type="InterPro" id="IPR018109">
    <property type="entry name" value="Folylpolyglutamate_synth_CS"/>
</dbReference>
<organism evidence="13 14">
    <name type="scientific">Oleomonas cavernae</name>
    <dbReference type="NCBI Taxonomy" id="2320859"/>
    <lineage>
        <taxon>Bacteria</taxon>
        <taxon>Pseudomonadati</taxon>
        <taxon>Pseudomonadota</taxon>
        <taxon>Alphaproteobacteria</taxon>
        <taxon>Acetobacterales</taxon>
        <taxon>Acetobacteraceae</taxon>
        <taxon>Oleomonas</taxon>
    </lineage>
</organism>
<accession>A0A418W9E3</accession>
<comment type="caution">
    <text evidence="13">The sequence shown here is derived from an EMBL/GenBank/DDBJ whole genome shotgun (WGS) entry which is preliminary data.</text>
</comment>
<dbReference type="RefSeq" id="WP_119777199.1">
    <property type="nucleotide sequence ID" value="NZ_QYUK01000011.1"/>
</dbReference>
<evidence type="ECO:0000256" key="4">
    <source>
        <dbReference type="ARBA" id="ARBA00022598"/>
    </source>
</evidence>
<evidence type="ECO:0000256" key="1">
    <source>
        <dbReference type="ARBA" id="ARBA00004496"/>
    </source>
</evidence>
<protein>
    <recommendedName>
        <fullName evidence="9 10">UDP-N-acetylmuramoylalanine--D-glutamate ligase</fullName>
        <ecNumber evidence="9 10">6.3.2.9</ecNumber>
    </recommendedName>
    <alternativeName>
        <fullName evidence="9">D-glutamic acid-adding enzyme</fullName>
    </alternativeName>
    <alternativeName>
        <fullName evidence="9">UDP-N-acetylmuramoyl-L-alanyl-D-glutamate synthetase</fullName>
    </alternativeName>
</protein>
<dbReference type="HAMAP" id="MF_00639">
    <property type="entry name" value="MurD"/>
    <property type="match status" value="1"/>
</dbReference>
<dbReference type="GO" id="GO:0009252">
    <property type="term" value="P:peptidoglycan biosynthetic process"/>
    <property type="evidence" value="ECO:0007669"/>
    <property type="project" value="UniProtKB-UniRule"/>
</dbReference>
<comment type="catalytic activity">
    <reaction evidence="9 10">
        <text>UDP-N-acetyl-alpha-D-muramoyl-L-alanine + D-glutamate + ATP = UDP-N-acetyl-alpha-D-muramoyl-L-alanyl-D-glutamate + ADP + phosphate + H(+)</text>
        <dbReference type="Rhea" id="RHEA:16429"/>
        <dbReference type="ChEBI" id="CHEBI:15378"/>
        <dbReference type="ChEBI" id="CHEBI:29986"/>
        <dbReference type="ChEBI" id="CHEBI:30616"/>
        <dbReference type="ChEBI" id="CHEBI:43474"/>
        <dbReference type="ChEBI" id="CHEBI:83898"/>
        <dbReference type="ChEBI" id="CHEBI:83900"/>
        <dbReference type="ChEBI" id="CHEBI:456216"/>
        <dbReference type="EC" id="6.3.2.9"/>
    </reaction>
</comment>
<keyword evidence="14" id="KW-1185">Reference proteome</keyword>
<dbReference type="Gene3D" id="3.90.190.20">
    <property type="entry name" value="Mur ligase, C-terminal domain"/>
    <property type="match status" value="1"/>
</dbReference>
<comment type="function">
    <text evidence="9 10">Cell wall formation. Catalyzes the addition of glutamate to the nucleotide precursor UDP-N-acetylmuramoyl-L-alanine (UMA).</text>
</comment>
<feature type="binding site" evidence="9">
    <location>
        <begin position="120"/>
        <end position="126"/>
    </location>
    <ligand>
        <name>ATP</name>
        <dbReference type="ChEBI" id="CHEBI:30616"/>
    </ligand>
</feature>
<dbReference type="AlphaFoldDB" id="A0A418W9E3"/>
<dbReference type="GO" id="GO:0005524">
    <property type="term" value="F:ATP binding"/>
    <property type="evidence" value="ECO:0007669"/>
    <property type="project" value="UniProtKB-UniRule"/>
</dbReference>
<dbReference type="GO" id="GO:0005737">
    <property type="term" value="C:cytoplasm"/>
    <property type="evidence" value="ECO:0007669"/>
    <property type="project" value="UniProtKB-SubCell"/>
</dbReference>
<dbReference type="PANTHER" id="PTHR43692:SF1">
    <property type="entry name" value="UDP-N-ACETYLMURAMOYLALANINE--D-GLUTAMATE LIGASE"/>
    <property type="match status" value="1"/>
</dbReference>
<keyword evidence="5 9" id="KW-0132">Cell division</keyword>
<evidence type="ECO:0000256" key="9">
    <source>
        <dbReference type="HAMAP-Rule" id="MF_00639"/>
    </source>
</evidence>
<dbReference type="SUPFAM" id="SSF53623">
    <property type="entry name" value="MurD-like peptide ligases, catalytic domain"/>
    <property type="match status" value="1"/>
</dbReference>
<evidence type="ECO:0000256" key="6">
    <source>
        <dbReference type="ARBA" id="ARBA00022741"/>
    </source>
</evidence>
<dbReference type="Pfam" id="PF02875">
    <property type="entry name" value="Mur_ligase_C"/>
    <property type="match status" value="1"/>
</dbReference>
<dbReference type="InterPro" id="IPR036565">
    <property type="entry name" value="Mur-like_cat_sf"/>
</dbReference>
<dbReference type="SUPFAM" id="SSF53244">
    <property type="entry name" value="MurD-like peptide ligases, peptide-binding domain"/>
    <property type="match status" value="1"/>
</dbReference>
<proteinExistence type="inferred from homology"/>
<evidence type="ECO:0000313" key="13">
    <source>
        <dbReference type="EMBL" id="RJF86554.1"/>
    </source>
</evidence>
<keyword evidence="9 10" id="KW-0573">Peptidoglycan synthesis</keyword>
<comment type="subcellular location">
    <subcellularLocation>
        <location evidence="1 9 10">Cytoplasm</location>
    </subcellularLocation>
</comment>
<dbReference type="UniPathway" id="UPA00219"/>